<reference evidence="2 3" key="1">
    <citation type="journal article" date="2014" name="Genome Announc.">
        <title>Complete Genome Sequence of Polychlorinated Biphenyl Degrader Comamonas testosteroni TK102 (NBRC 109938).</title>
        <authorList>
            <person name="Fukuda K."/>
            <person name="Hosoyama A."/>
            <person name="Tsuchikane K."/>
            <person name="Ohji S."/>
            <person name="Yamazoe A."/>
            <person name="Fujita N."/>
            <person name="Shintani M."/>
            <person name="Kimbara K."/>
        </authorList>
    </citation>
    <scope>NUCLEOTIDE SEQUENCE [LARGE SCALE GENOMIC DNA]</scope>
    <source>
        <strain evidence="2">TK102</strain>
    </source>
</reference>
<feature type="domain" description="NADPH-dependent FMN reductase-like" evidence="1">
    <location>
        <begin position="5"/>
        <end position="144"/>
    </location>
</feature>
<dbReference type="GO" id="GO:0010181">
    <property type="term" value="F:FMN binding"/>
    <property type="evidence" value="ECO:0007669"/>
    <property type="project" value="TreeGrafter"/>
</dbReference>
<dbReference type="InterPro" id="IPR005025">
    <property type="entry name" value="FMN_Rdtase-like_dom"/>
</dbReference>
<dbReference type="PANTHER" id="PTHR30543:SF21">
    <property type="entry name" value="NAD(P)H-DEPENDENT FMN REDUCTASE LOT6"/>
    <property type="match status" value="1"/>
</dbReference>
<dbReference type="HOGENOM" id="CLU_055322_4_2_4"/>
<dbReference type="EMBL" id="CP006704">
    <property type="protein sequence ID" value="AIJ46500.1"/>
    <property type="molecule type" value="Genomic_DNA"/>
</dbReference>
<dbReference type="InterPro" id="IPR029039">
    <property type="entry name" value="Flavoprotein-like_sf"/>
</dbReference>
<evidence type="ECO:0000313" key="3">
    <source>
        <dbReference type="Proteomes" id="UP000028782"/>
    </source>
</evidence>
<dbReference type="GO" id="GO:0005829">
    <property type="term" value="C:cytosol"/>
    <property type="evidence" value="ECO:0007669"/>
    <property type="project" value="TreeGrafter"/>
</dbReference>
<dbReference type="PANTHER" id="PTHR30543">
    <property type="entry name" value="CHROMATE REDUCTASE"/>
    <property type="match status" value="1"/>
</dbReference>
<dbReference type="AlphaFoldDB" id="A0A076PS16"/>
<evidence type="ECO:0000313" key="2">
    <source>
        <dbReference type="EMBL" id="AIJ46500.1"/>
    </source>
</evidence>
<dbReference type="Pfam" id="PF03358">
    <property type="entry name" value="FMN_red"/>
    <property type="match status" value="1"/>
</dbReference>
<gene>
    <name evidence="2" type="ORF">O987_11915</name>
</gene>
<protein>
    <submittedName>
        <fullName evidence="2">NADPH-dependent FMN reductase</fullName>
    </submittedName>
</protein>
<dbReference type="Proteomes" id="UP000028782">
    <property type="component" value="Chromosome"/>
</dbReference>
<sequence>MSQLRIAVIVGSLSKQSINRQLGQGLAALMQDKADFEFIDISHLPVYNRDFDNTPDFKPFDDLKPQIRGCNGVLFVTPEYNRSIPASLKNVLDGLSRPYGQSVWAGLPAAVIGSSPGAAATAMAQQHLRNVLVSLDMPTLPQPEGFVRWSDTLLDADGKISQGSHDFLVKYMTRFLDWVQLHQKR</sequence>
<proteinExistence type="predicted"/>
<accession>A0A076PS16</accession>
<dbReference type="InterPro" id="IPR050712">
    <property type="entry name" value="NAD(P)H-dep_reductase"/>
</dbReference>
<evidence type="ECO:0000259" key="1">
    <source>
        <dbReference type="Pfam" id="PF03358"/>
    </source>
</evidence>
<dbReference type="Gene3D" id="3.40.50.360">
    <property type="match status" value="1"/>
</dbReference>
<dbReference type="GO" id="GO:0016491">
    <property type="term" value="F:oxidoreductase activity"/>
    <property type="evidence" value="ECO:0007669"/>
    <property type="project" value="InterPro"/>
</dbReference>
<dbReference type="KEGG" id="ctes:O987_11915"/>
<organism evidence="2 3">
    <name type="scientific">Comamonas testosteroni TK102</name>
    <dbReference type="NCBI Taxonomy" id="1392005"/>
    <lineage>
        <taxon>Bacteria</taxon>
        <taxon>Pseudomonadati</taxon>
        <taxon>Pseudomonadota</taxon>
        <taxon>Betaproteobacteria</taxon>
        <taxon>Burkholderiales</taxon>
        <taxon>Comamonadaceae</taxon>
        <taxon>Comamonas</taxon>
    </lineage>
</organism>
<dbReference type="SUPFAM" id="SSF52218">
    <property type="entry name" value="Flavoproteins"/>
    <property type="match status" value="1"/>
</dbReference>
<dbReference type="RefSeq" id="WP_043372314.1">
    <property type="nucleotide sequence ID" value="NZ_CP006704.1"/>
</dbReference>
<name>A0A076PS16_COMTE</name>